<gene>
    <name evidence="2" type="primary">Cdkl4</name>
    <name evidence="2" type="ORF">SNAT2548_LOCUS2745</name>
</gene>
<feature type="region of interest" description="Disordered" evidence="1">
    <location>
        <begin position="1"/>
        <end position="59"/>
    </location>
</feature>
<protein>
    <submittedName>
        <fullName evidence="2">Cdkl4 protein</fullName>
    </submittedName>
</protein>
<evidence type="ECO:0000256" key="1">
    <source>
        <dbReference type="SAM" id="MobiDB-lite"/>
    </source>
</evidence>
<feature type="compositionally biased region" description="Low complexity" evidence="1">
    <location>
        <begin position="35"/>
        <end position="48"/>
    </location>
</feature>
<accession>A0A812I6M3</accession>
<proteinExistence type="predicted"/>
<dbReference type="AlphaFoldDB" id="A0A812I6M3"/>
<comment type="caution">
    <text evidence="2">The sequence shown here is derived from an EMBL/GenBank/DDBJ whole genome shotgun (WGS) entry which is preliminary data.</text>
</comment>
<organism evidence="2 3">
    <name type="scientific">Symbiodinium natans</name>
    <dbReference type="NCBI Taxonomy" id="878477"/>
    <lineage>
        <taxon>Eukaryota</taxon>
        <taxon>Sar</taxon>
        <taxon>Alveolata</taxon>
        <taxon>Dinophyceae</taxon>
        <taxon>Suessiales</taxon>
        <taxon>Symbiodiniaceae</taxon>
        <taxon>Symbiodinium</taxon>
    </lineage>
</organism>
<name>A0A812I6M3_9DINO</name>
<dbReference type="Proteomes" id="UP000604046">
    <property type="component" value="Unassembled WGS sequence"/>
</dbReference>
<reference evidence="2" key="1">
    <citation type="submission" date="2021-02" db="EMBL/GenBank/DDBJ databases">
        <authorList>
            <person name="Dougan E. K."/>
            <person name="Rhodes N."/>
            <person name="Thang M."/>
            <person name="Chan C."/>
        </authorList>
    </citation>
    <scope>NUCLEOTIDE SEQUENCE</scope>
</reference>
<evidence type="ECO:0000313" key="3">
    <source>
        <dbReference type="Proteomes" id="UP000604046"/>
    </source>
</evidence>
<dbReference type="EMBL" id="CAJNDS010000164">
    <property type="protein sequence ID" value="CAE6972811.1"/>
    <property type="molecule type" value="Genomic_DNA"/>
</dbReference>
<keyword evidence="3" id="KW-1185">Reference proteome</keyword>
<evidence type="ECO:0000313" key="2">
    <source>
        <dbReference type="EMBL" id="CAE6972811.1"/>
    </source>
</evidence>
<sequence length="957" mass="105140">MSGPAAASLTRARQKRRPEDDAPVVPAKKAKESPDGAAAQDPGASAAASIPQPDLPPALGEEARMTNAADVFQKKQIFQWVLQELPPALARLNLCAPDTNLKTLPPLDISADKDMKNQKVTTFKEAWNPTHAEMSLRANGMYEAGAALYWADTTGGRTGNVMETYVMEPSWHEVQSFMNVHVPEKSVMKNGRLLFAQTLACYGDLSQLVPAAGFPSNVFMLSGKIFVYAWYLAMCEALIAKNNSRITRLHEMALTVTFRAHLEADMNSMLRWSLHASELLRKAEQQDSFLMFARKICQLVGSEDEADNSLAALQADNICFNGQKINKASLNACKLLCDNLNEKGEECLRNIDRMFGRDVWNGAYFKMMRLCQLTKTAQQLWARDTVPDMVTFLLETCYVLLKRGDAKPTFFTNSCVDTRGSDRPGWIATTLTKMHLLGQMLDFLKAANQVCEGSVAELVKDVAAMEKMRSPLSWDATMPAVPEEEDDDGELEDSQATTLAQESLLVEGHDPLGQLQADLSKAGKLFVALADDLWKGSYETELKALCSTKDVCQGAMDDAEGKCKKLGKALKDAISVGAPDERCRFRVVSCRQKEFLVLGLEASHGTFSPAVATMQLSTGSGADTSASKMPRVSEALHLLSASGLDSKVGCAPMSLRQLVKTLSNESADLDVGKAERDKLWREAQQARKKKAQLALLKSASNKDSWQSLYSKTAAKTFDSDGLLNENHRLFVVCLDAWLEEKDAHTTKRPVDASLLEGVFGFLKQQVMEHDLLLILDGCEAANRDIIQKEMGGRVPGGGGLYSFTVLHEESKPAGKRSRKVFCGSMSVETAYLRINVPRVRLAVSDRTDPYVPPGAAKTTHNMNLVGVPGVSARQLPRILLTDKQKIFPDAEMPKDWKASSVPLFWNETKGTKFWETVIEMLNVGQIVDCTPGSGCLAKLCLSYDDVSYLAILEVSIT</sequence>